<evidence type="ECO:0000313" key="2">
    <source>
        <dbReference type="EMBL" id="MDT8758241.1"/>
    </source>
</evidence>
<accession>A0ABU3N1U5</accession>
<feature type="transmembrane region" description="Helical" evidence="1">
    <location>
        <begin position="26"/>
        <end position="50"/>
    </location>
</feature>
<feature type="transmembrane region" description="Helical" evidence="1">
    <location>
        <begin position="56"/>
        <end position="80"/>
    </location>
</feature>
<keyword evidence="1" id="KW-1133">Transmembrane helix</keyword>
<dbReference type="EMBL" id="JALMLT010000001">
    <property type="protein sequence ID" value="MDT8758241.1"/>
    <property type="molecule type" value="Genomic_DNA"/>
</dbReference>
<comment type="caution">
    <text evidence="2">The sequence shown here is derived from an EMBL/GenBank/DDBJ whole genome shotgun (WGS) entry which is preliminary data.</text>
</comment>
<keyword evidence="1" id="KW-0472">Membrane</keyword>
<keyword evidence="1" id="KW-0812">Transmembrane</keyword>
<protein>
    <recommendedName>
        <fullName evidence="3">Phage holin family protein</fullName>
    </recommendedName>
</protein>
<evidence type="ECO:0008006" key="3">
    <source>
        <dbReference type="Google" id="ProtNLM"/>
    </source>
</evidence>
<evidence type="ECO:0000256" key="1">
    <source>
        <dbReference type="SAM" id="Phobius"/>
    </source>
</evidence>
<gene>
    <name evidence="2" type="ORF">MZO42_05985</name>
</gene>
<proteinExistence type="predicted"/>
<reference evidence="2" key="1">
    <citation type="submission" date="2022-04" db="EMBL/GenBank/DDBJ databases">
        <title>Tomato heritable bacteria conferring resistance against bacterial wilt.</title>
        <authorList>
            <person name="Yin J."/>
        </authorList>
    </citation>
    <scope>NUCLEOTIDE SEQUENCE</scope>
    <source>
        <strain evidence="2">Cra20</strain>
    </source>
</reference>
<name>A0ABU3N1U5_9SPHN</name>
<organism evidence="2">
    <name type="scientific">Sphingomonas psychrotolerans</name>
    <dbReference type="NCBI Taxonomy" id="1327635"/>
    <lineage>
        <taxon>Bacteria</taxon>
        <taxon>Pseudomonadati</taxon>
        <taxon>Pseudomonadota</taxon>
        <taxon>Alphaproteobacteria</taxon>
        <taxon>Sphingomonadales</taxon>
        <taxon>Sphingomonadaceae</taxon>
        <taxon>Sphingomonas</taxon>
    </lineage>
</organism>
<sequence>MNRIAAFFRALGAPFRALLAPEGRRAWALLLLTGGGVSMTVYAGVVLYLVSEVPKLAFYLGVGALLLVGIVITGFAGLLVKRDIDLNVLGARFRVTDQEAQAIADAVVAKTPPAPPPTPVIVQTGAAPQ</sequence>